<dbReference type="Proteomes" id="UP001150581">
    <property type="component" value="Unassembled WGS sequence"/>
</dbReference>
<reference evidence="1" key="1">
    <citation type="submission" date="2022-07" db="EMBL/GenBank/DDBJ databases">
        <title>Phylogenomic reconstructions and comparative analyses of Kickxellomycotina fungi.</title>
        <authorList>
            <person name="Reynolds N.K."/>
            <person name="Stajich J.E."/>
            <person name="Barry K."/>
            <person name="Grigoriev I.V."/>
            <person name="Crous P."/>
            <person name="Smith M.E."/>
        </authorList>
    </citation>
    <scope>NUCLEOTIDE SEQUENCE</scope>
    <source>
        <strain evidence="1">Benny 63K</strain>
    </source>
</reference>
<comment type="caution">
    <text evidence="1">The sequence shown here is derived from an EMBL/GenBank/DDBJ whole genome shotgun (WGS) entry which is preliminary data.</text>
</comment>
<protein>
    <submittedName>
        <fullName evidence="1">Ribosome biogenesis protein Kri1</fullName>
    </submittedName>
</protein>
<keyword evidence="2" id="KW-1185">Reference proteome</keyword>
<feature type="non-terminal residue" evidence="1">
    <location>
        <position position="1"/>
    </location>
</feature>
<dbReference type="EMBL" id="JANBPG010003647">
    <property type="protein sequence ID" value="KAJ1879851.1"/>
    <property type="molecule type" value="Genomic_DNA"/>
</dbReference>
<organism evidence="1 2">
    <name type="scientific">Kickxella alabastrina</name>
    <dbReference type="NCBI Taxonomy" id="61397"/>
    <lineage>
        <taxon>Eukaryota</taxon>
        <taxon>Fungi</taxon>
        <taxon>Fungi incertae sedis</taxon>
        <taxon>Zoopagomycota</taxon>
        <taxon>Kickxellomycotina</taxon>
        <taxon>Kickxellomycetes</taxon>
        <taxon>Kickxellales</taxon>
        <taxon>Kickxellaceae</taxon>
        <taxon>Kickxella</taxon>
    </lineage>
</organism>
<accession>A0ACC1HXY2</accession>
<evidence type="ECO:0000313" key="1">
    <source>
        <dbReference type="EMBL" id="KAJ1879851.1"/>
    </source>
</evidence>
<proteinExistence type="predicted"/>
<evidence type="ECO:0000313" key="2">
    <source>
        <dbReference type="Proteomes" id="UP001150581"/>
    </source>
</evidence>
<name>A0ACC1HXY2_9FUNG</name>
<sequence length="368" mass="41974">RSKARKLDRKREKAEELKRLKNQKKKEILEKLKEIQGITGNKVVGFDSLDLDGDFDPVKFDSQMNKIFDDEYYNQVDDLEKPTWDDDIDIGDIVPDFDDQHFKGKRGKKDKKAVNANGDDDFMMDADYMEGANEGRPSGPVDSHALDSTKAALKDTVSDYLDNYYQLDFEDVVGDGLATRFKYAKVKPVDYGLSASEILLADDKFLNEYVSVKRIATHRPDWKIDEDMQKYANKKRMLYVKKKAAVKRDEWEGQMKKAAQVSTGGKKKRERGEEKAEKASKKPKAEKAEKSDKVEKVEKKSDKKSKAEKTEKTEKKDKADKKDKTEKKVKENAAKEDDGSKTKSLNRRQRQKAKKTDDSSAAATAVSA</sequence>
<gene>
    <name evidence="1" type="primary">kri1_3</name>
    <name evidence="1" type="ORF">LPJ66_011609</name>
</gene>